<reference evidence="3 4" key="1">
    <citation type="submission" date="2020-05" db="EMBL/GenBank/DDBJ databases">
        <authorList>
            <person name="Kim M.K."/>
        </authorList>
    </citation>
    <scope>NUCLEOTIDE SEQUENCE [LARGE SCALE GENOMIC DNA]</scope>
    <source>
        <strain evidence="3 4">BT25</strain>
    </source>
</reference>
<dbReference type="PANTHER" id="PTHR36919:SF2">
    <property type="entry name" value="BLL6627 PROTEIN"/>
    <property type="match status" value="1"/>
</dbReference>
<dbReference type="Pfam" id="PF09917">
    <property type="entry name" value="DUF2147"/>
    <property type="match status" value="1"/>
</dbReference>
<evidence type="ECO:0000256" key="1">
    <source>
        <dbReference type="SAM" id="SignalP"/>
    </source>
</evidence>
<accession>A0A849VVI8</accession>
<dbReference type="PANTHER" id="PTHR36919">
    <property type="entry name" value="BLR1215 PROTEIN"/>
    <property type="match status" value="1"/>
</dbReference>
<comment type="caution">
    <text evidence="3">The sequence shown here is derived from an EMBL/GenBank/DDBJ whole genome shotgun (WGS) entry which is preliminary data.</text>
</comment>
<evidence type="ECO:0000313" key="4">
    <source>
        <dbReference type="Proteomes" id="UP000550508"/>
    </source>
</evidence>
<feature type="chain" id="PRO_5033017184" evidence="1">
    <location>
        <begin position="35"/>
        <end position="145"/>
    </location>
</feature>
<dbReference type="InterPro" id="IPR019223">
    <property type="entry name" value="DUF2147"/>
</dbReference>
<keyword evidence="4" id="KW-1185">Reference proteome</keyword>
<feature type="domain" description="DUF2147" evidence="2">
    <location>
        <begin position="39"/>
        <end position="144"/>
    </location>
</feature>
<dbReference type="EMBL" id="JABUMX010000002">
    <property type="protein sequence ID" value="NTS31863.1"/>
    <property type="molecule type" value="Genomic_DNA"/>
</dbReference>
<evidence type="ECO:0000259" key="2">
    <source>
        <dbReference type="Pfam" id="PF09917"/>
    </source>
</evidence>
<proteinExistence type="predicted"/>
<protein>
    <submittedName>
        <fullName evidence="3">DUF2147 domain-containing protein</fullName>
    </submittedName>
</protein>
<keyword evidence="1" id="KW-0732">Signal</keyword>
<gene>
    <name evidence="3" type="ORF">HQ945_11410</name>
</gene>
<name>A0A849VVI8_9HYPH</name>
<dbReference type="AlphaFoldDB" id="A0A849VVI8"/>
<dbReference type="Proteomes" id="UP000550508">
    <property type="component" value="Unassembled WGS sequence"/>
</dbReference>
<dbReference type="Gene3D" id="2.40.128.520">
    <property type="match status" value="1"/>
</dbReference>
<organism evidence="3 4">
    <name type="scientific">Phyllobacterium pellucidum</name>
    <dbReference type="NCBI Taxonomy" id="2740464"/>
    <lineage>
        <taxon>Bacteria</taxon>
        <taxon>Pseudomonadati</taxon>
        <taxon>Pseudomonadota</taxon>
        <taxon>Alphaproteobacteria</taxon>
        <taxon>Hyphomicrobiales</taxon>
        <taxon>Phyllobacteriaceae</taxon>
        <taxon>Phyllobacterium</taxon>
    </lineage>
</organism>
<sequence>MTIFGLERPLLNARQALCTLLLAGALTTAAMAEAQEIAGTYVNETGRTKVKISDCNSGVCGTIVWMNQPVNDINNPDASKRDRPVVGLQAVSMKATGPGTYAGTLYDPETGKTYSGKARVAGNAVELSGCVLGGLICKSATWRRD</sequence>
<feature type="signal peptide" evidence="1">
    <location>
        <begin position="1"/>
        <end position="34"/>
    </location>
</feature>
<evidence type="ECO:0000313" key="3">
    <source>
        <dbReference type="EMBL" id="NTS31863.1"/>
    </source>
</evidence>